<evidence type="ECO:0000313" key="2">
    <source>
        <dbReference type="EMBL" id="PPQ77488.1"/>
    </source>
</evidence>
<evidence type="ECO:0000256" key="1">
    <source>
        <dbReference type="SAM" id="MobiDB-lite"/>
    </source>
</evidence>
<feature type="compositionally biased region" description="Polar residues" evidence="1">
    <location>
        <begin position="36"/>
        <end position="54"/>
    </location>
</feature>
<dbReference type="Proteomes" id="UP000283269">
    <property type="component" value="Unassembled WGS sequence"/>
</dbReference>
<sequence>MTDIPRSRSISRGSTPALARSSPSRLAIPPALRPSPSLSNLHIHSHNTGSSSAHPNPDTPMKSADNFLDSSASSVIDVEPAEGILIQDIDTDMSHTDTEDIETIDKAAVPTQSDGTKQLLRDQLRKSLTHKAVHAGRDIPLHI</sequence>
<dbReference type="AlphaFoldDB" id="A0A409WG20"/>
<name>A0A409WG20_PSICY</name>
<dbReference type="STRING" id="93625.A0A409WG20"/>
<dbReference type="OrthoDB" id="2965659at2759"/>
<organism evidence="2 3">
    <name type="scientific">Psilocybe cyanescens</name>
    <dbReference type="NCBI Taxonomy" id="93625"/>
    <lineage>
        <taxon>Eukaryota</taxon>
        <taxon>Fungi</taxon>
        <taxon>Dikarya</taxon>
        <taxon>Basidiomycota</taxon>
        <taxon>Agaricomycotina</taxon>
        <taxon>Agaricomycetes</taxon>
        <taxon>Agaricomycetidae</taxon>
        <taxon>Agaricales</taxon>
        <taxon>Agaricineae</taxon>
        <taxon>Strophariaceae</taxon>
        <taxon>Psilocybe</taxon>
    </lineage>
</organism>
<evidence type="ECO:0000313" key="3">
    <source>
        <dbReference type="Proteomes" id="UP000283269"/>
    </source>
</evidence>
<dbReference type="InParanoid" id="A0A409WG20"/>
<feature type="region of interest" description="Disordered" evidence="1">
    <location>
        <begin position="1"/>
        <end position="73"/>
    </location>
</feature>
<protein>
    <submittedName>
        <fullName evidence="2">Uncharacterized protein</fullName>
    </submittedName>
</protein>
<reference evidence="2 3" key="1">
    <citation type="journal article" date="2018" name="Evol. Lett.">
        <title>Horizontal gene cluster transfer increased hallucinogenic mushroom diversity.</title>
        <authorList>
            <person name="Reynolds H.T."/>
            <person name="Vijayakumar V."/>
            <person name="Gluck-Thaler E."/>
            <person name="Korotkin H.B."/>
            <person name="Matheny P.B."/>
            <person name="Slot J.C."/>
        </authorList>
    </citation>
    <scope>NUCLEOTIDE SEQUENCE [LARGE SCALE GENOMIC DNA]</scope>
    <source>
        <strain evidence="2 3">2631</strain>
    </source>
</reference>
<gene>
    <name evidence="2" type="ORF">CVT25_011359</name>
</gene>
<proteinExistence type="predicted"/>
<accession>A0A409WG20</accession>
<keyword evidence="3" id="KW-1185">Reference proteome</keyword>
<comment type="caution">
    <text evidence="2">The sequence shown here is derived from an EMBL/GenBank/DDBJ whole genome shotgun (WGS) entry which is preliminary data.</text>
</comment>
<dbReference type="EMBL" id="NHYD01003439">
    <property type="protein sequence ID" value="PPQ77488.1"/>
    <property type="molecule type" value="Genomic_DNA"/>
</dbReference>